<dbReference type="Pfam" id="PF17862">
    <property type="entry name" value="AAA_lid_3"/>
    <property type="match status" value="1"/>
</dbReference>
<dbReference type="InterPro" id="IPR027417">
    <property type="entry name" value="P-loop_NTPase"/>
</dbReference>
<feature type="region of interest" description="Disordered" evidence="11">
    <location>
        <begin position="768"/>
        <end position="787"/>
    </location>
</feature>
<dbReference type="Gene3D" id="3.40.50.300">
    <property type="entry name" value="P-loop containing nucleotide triphosphate hydrolases"/>
    <property type="match status" value="1"/>
</dbReference>
<comment type="subcellular location">
    <subcellularLocation>
        <location evidence="2">Cytoplasm</location>
    </subcellularLocation>
    <subcellularLocation>
        <location evidence="1">Mitochondrion</location>
    </subcellularLocation>
</comment>
<comment type="similarity">
    <text evidence="4">Belongs to the AAA ATPase family.</text>
</comment>
<gene>
    <name evidence="14" type="ORF">FA13DRAFT_1771539</name>
</gene>
<dbReference type="SUPFAM" id="SSF52540">
    <property type="entry name" value="P-loop containing nucleoside triphosphate hydrolases"/>
    <property type="match status" value="1"/>
</dbReference>
<proteinExistence type="inferred from homology"/>
<evidence type="ECO:0000313" key="14">
    <source>
        <dbReference type="EMBL" id="TEB36051.1"/>
    </source>
</evidence>
<comment type="caution">
    <text evidence="14">The sequence shown here is derived from an EMBL/GenBank/DDBJ whole genome shotgun (WGS) entry which is preliminary data.</text>
</comment>
<dbReference type="GO" id="GO:0008540">
    <property type="term" value="C:proteasome regulatory particle, base subcomplex"/>
    <property type="evidence" value="ECO:0007669"/>
    <property type="project" value="UniProtKB-ARBA"/>
</dbReference>
<dbReference type="InterPro" id="IPR041569">
    <property type="entry name" value="AAA_lid_3"/>
</dbReference>
<keyword evidence="5" id="KW-0963">Cytoplasm</keyword>
<dbReference type="Pfam" id="PF00004">
    <property type="entry name" value="AAA"/>
    <property type="match status" value="1"/>
</dbReference>
<dbReference type="SMART" id="SM00387">
    <property type="entry name" value="HATPase_c"/>
    <property type="match status" value="1"/>
</dbReference>
<feature type="domain" description="Histidine kinase/HSP90-like ATPase" evidence="13">
    <location>
        <begin position="686"/>
        <end position="847"/>
    </location>
</feature>
<dbReference type="InterPro" id="IPR003959">
    <property type="entry name" value="ATPase_AAA_core"/>
</dbReference>
<dbReference type="Gene3D" id="3.30.565.10">
    <property type="entry name" value="Histidine kinase-like ATPase, C-terminal domain"/>
    <property type="match status" value="1"/>
</dbReference>
<keyword evidence="6" id="KW-0547">Nucleotide-binding</keyword>
<dbReference type="InterPro" id="IPR003594">
    <property type="entry name" value="HATPase_dom"/>
</dbReference>
<evidence type="ECO:0000256" key="10">
    <source>
        <dbReference type="ARBA" id="ARBA00067449"/>
    </source>
</evidence>
<accession>A0A4Y7TQ07</accession>
<feature type="compositionally biased region" description="Basic and acidic residues" evidence="11">
    <location>
        <begin position="768"/>
        <end position="779"/>
    </location>
</feature>
<dbReference type="OrthoDB" id="1937997at2759"/>
<dbReference type="InterPro" id="IPR050221">
    <property type="entry name" value="26S_Proteasome_ATPase"/>
</dbReference>
<dbReference type="FunFam" id="3.40.50.300:FF:000027">
    <property type="entry name" value="26S protease regulatory subunit 7"/>
    <property type="match status" value="1"/>
</dbReference>
<dbReference type="PANTHER" id="PTHR23073">
    <property type="entry name" value="26S PROTEASOME REGULATORY SUBUNIT"/>
    <property type="match status" value="1"/>
</dbReference>
<evidence type="ECO:0000259" key="13">
    <source>
        <dbReference type="SMART" id="SM00387"/>
    </source>
</evidence>
<dbReference type="GO" id="GO:0016887">
    <property type="term" value="F:ATP hydrolysis activity"/>
    <property type="evidence" value="ECO:0007669"/>
    <property type="project" value="InterPro"/>
</dbReference>
<dbReference type="STRING" id="71717.A0A4Y7TQ07"/>
<reference evidence="14 15" key="1">
    <citation type="journal article" date="2019" name="Nat. Ecol. Evol.">
        <title>Megaphylogeny resolves global patterns of mushroom evolution.</title>
        <authorList>
            <person name="Varga T."/>
            <person name="Krizsan K."/>
            <person name="Foldi C."/>
            <person name="Dima B."/>
            <person name="Sanchez-Garcia M."/>
            <person name="Sanchez-Ramirez S."/>
            <person name="Szollosi G.J."/>
            <person name="Szarkandi J.G."/>
            <person name="Papp V."/>
            <person name="Albert L."/>
            <person name="Andreopoulos W."/>
            <person name="Angelini C."/>
            <person name="Antonin V."/>
            <person name="Barry K.W."/>
            <person name="Bougher N.L."/>
            <person name="Buchanan P."/>
            <person name="Buyck B."/>
            <person name="Bense V."/>
            <person name="Catcheside P."/>
            <person name="Chovatia M."/>
            <person name="Cooper J."/>
            <person name="Damon W."/>
            <person name="Desjardin D."/>
            <person name="Finy P."/>
            <person name="Geml J."/>
            <person name="Haridas S."/>
            <person name="Hughes K."/>
            <person name="Justo A."/>
            <person name="Karasinski D."/>
            <person name="Kautmanova I."/>
            <person name="Kiss B."/>
            <person name="Kocsube S."/>
            <person name="Kotiranta H."/>
            <person name="LaButti K.M."/>
            <person name="Lechner B.E."/>
            <person name="Liimatainen K."/>
            <person name="Lipzen A."/>
            <person name="Lukacs Z."/>
            <person name="Mihaltcheva S."/>
            <person name="Morgado L.N."/>
            <person name="Niskanen T."/>
            <person name="Noordeloos M.E."/>
            <person name="Ohm R.A."/>
            <person name="Ortiz-Santana B."/>
            <person name="Ovrebo C."/>
            <person name="Racz N."/>
            <person name="Riley R."/>
            <person name="Savchenko A."/>
            <person name="Shiryaev A."/>
            <person name="Soop K."/>
            <person name="Spirin V."/>
            <person name="Szebenyi C."/>
            <person name="Tomsovsky M."/>
            <person name="Tulloss R.E."/>
            <person name="Uehling J."/>
            <person name="Grigoriev I.V."/>
            <person name="Vagvolgyi C."/>
            <person name="Papp T."/>
            <person name="Martin F.M."/>
            <person name="Miettinen O."/>
            <person name="Hibbett D.S."/>
            <person name="Nagy L.G."/>
        </authorList>
    </citation>
    <scope>NUCLEOTIDE SEQUENCE [LARGE SCALE GENOMIC DNA]</scope>
    <source>
        <strain evidence="14 15">FP101781</strain>
    </source>
</reference>
<dbReference type="SMART" id="SM00382">
    <property type="entry name" value="AAA"/>
    <property type="match status" value="1"/>
</dbReference>
<dbReference type="FunFam" id="1.10.8.60:FF:000005">
    <property type="entry name" value="26S protease regulatory subunit 7"/>
    <property type="match status" value="1"/>
</dbReference>
<dbReference type="SUPFAM" id="SSF55874">
    <property type="entry name" value="ATPase domain of HSP90 chaperone/DNA topoisomerase II/histidine kinase"/>
    <property type="match status" value="1"/>
</dbReference>
<dbReference type="InterPro" id="IPR003593">
    <property type="entry name" value="AAA+_ATPase"/>
</dbReference>
<dbReference type="GO" id="GO:0005739">
    <property type="term" value="C:mitochondrion"/>
    <property type="evidence" value="ECO:0007669"/>
    <property type="project" value="UniProtKB-SubCell"/>
</dbReference>
<evidence type="ECO:0000259" key="12">
    <source>
        <dbReference type="SMART" id="SM00382"/>
    </source>
</evidence>
<evidence type="ECO:0000256" key="8">
    <source>
        <dbReference type="ARBA" id="ARBA00022942"/>
    </source>
</evidence>
<dbReference type="GO" id="GO:0005524">
    <property type="term" value="F:ATP binding"/>
    <property type="evidence" value="ECO:0007669"/>
    <property type="project" value="UniProtKB-KW"/>
</dbReference>
<dbReference type="Gene3D" id="1.10.8.60">
    <property type="match status" value="1"/>
</dbReference>
<keyword evidence="15" id="KW-1185">Reference proteome</keyword>
<evidence type="ECO:0000256" key="9">
    <source>
        <dbReference type="ARBA" id="ARBA00023128"/>
    </source>
</evidence>
<dbReference type="Pfam" id="PF02518">
    <property type="entry name" value="HATPase_c"/>
    <property type="match status" value="1"/>
</dbReference>
<dbReference type="Pfam" id="PF10436">
    <property type="entry name" value="BCDHK_Adom3"/>
    <property type="match status" value="1"/>
</dbReference>
<evidence type="ECO:0000256" key="3">
    <source>
        <dbReference type="ARBA" id="ARBA00006155"/>
    </source>
</evidence>
<dbReference type="Gene3D" id="2.40.50.140">
    <property type="entry name" value="Nucleic acid-binding proteins"/>
    <property type="match status" value="1"/>
</dbReference>
<evidence type="ECO:0000313" key="15">
    <source>
        <dbReference type="Proteomes" id="UP000298030"/>
    </source>
</evidence>
<evidence type="ECO:0000256" key="6">
    <source>
        <dbReference type="ARBA" id="ARBA00022741"/>
    </source>
</evidence>
<evidence type="ECO:0000256" key="7">
    <source>
        <dbReference type="ARBA" id="ARBA00022840"/>
    </source>
</evidence>
<dbReference type="AlphaFoldDB" id="A0A4Y7TQ07"/>
<dbReference type="Pfam" id="PF21236">
    <property type="entry name" value="OB_PRS7"/>
    <property type="match status" value="1"/>
</dbReference>
<evidence type="ECO:0000256" key="4">
    <source>
        <dbReference type="ARBA" id="ARBA00006914"/>
    </source>
</evidence>
<dbReference type="PROSITE" id="PS00674">
    <property type="entry name" value="AAA"/>
    <property type="match status" value="1"/>
</dbReference>
<name>A0A4Y7TQ07_COPMI</name>
<comment type="similarity">
    <text evidence="3">Belongs to the PDK/BCKDK protein kinase family.</text>
</comment>
<dbReference type="SUPFAM" id="SSF69012">
    <property type="entry name" value="alpha-ketoacid dehydrogenase kinase, N-terminal domain"/>
    <property type="match status" value="1"/>
</dbReference>
<dbReference type="InterPro" id="IPR048723">
    <property type="entry name" value="OB_PRS7"/>
</dbReference>
<evidence type="ECO:0000256" key="5">
    <source>
        <dbReference type="ARBA" id="ARBA00022490"/>
    </source>
</evidence>
<dbReference type="FunFam" id="2.40.50.140:FF:000440">
    <property type="entry name" value="26S protease regulatory subunit 7"/>
    <property type="match status" value="1"/>
</dbReference>
<keyword evidence="9" id="KW-0496">Mitochondrion</keyword>
<evidence type="ECO:0000256" key="2">
    <source>
        <dbReference type="ARBA" id="ARBA00004496"/>
    </source>
</evidence>
<sequence length="854" mass="94401">MPPKADWEKYEKRADDKADEKIVALDDSDIQILKTYGQGPYANKLKDVEKDIKEIQKRINEKLGVKESDTGLAPPNLWDLPADRQRMGEEHPLQVARCTKIIPMDPALAEAAKAVNAPGAPQGNKGADEQDKYVINIKQIAKFVVGLGDRVAASDIEEGMRVGVDRTKYQIQIPLPPKIDASVTMMQVEEKPDVTYSDVGGCKEQIEKLREVVETPLLSPERFVNLGIDPPKGVLLFGPPGTGKTLCARAVANRTDATFIRVIGSELVQKYVGEGARMVRELFEMARSKKACIIFFDEVDAIGGARFDDGAGGDNEVQRTMLELINQLDGFDPRGNIKVLMATNRPDTLDPALLRPGRLDRRVEFSLPDNEGRAHILRIHARSMSVERDIRFDLIARLCPNTTGAELRSVATEAGMFAIRARRKVATERDFLDAVEKVVRQGTKFSKARMLRSASSRLYHTRAIPRPSSAQFTELLSKYESTTPKPLNLSQLLSFGRPVTPDSVLASVSYVLYELPRRLATRVQFLGTLPYIVGTNPYIAKTTNAFQESFYHLATHPPVRNLEENDAFARMLNDIVQRHAHDIPTMAKGFQESSRYMPPEDVNAFLDGAIRNRISVRLIAEQHIALTHALHNPPPDGRAEGVVDTNLSARRMIDMCGRFVSDLCQSTLGNAPSIVMDGQADATFAYIPVHMEYILTELLKNAFRATVEHHDPRGDGTPIPDVLITLSPPSAAGYGGQKHFSIRIRDQGGGVSPANMERIFSYAFTTAKGDDSRNKKRGWEEDDDSADEPFLGVVTGRTLRTGKGTIAGLGYGLPMSALYAKYFGGSLELKTLEGWGSDVFVKLRCLDEAGDSNI</sequence>
<keyword evidence="8 14" id="KW-0647">Proteasome</keyword>
<dbReference type="InterPro" id="IPR036890">
    <property type="entry name" value="HATPase_C_sf"/>
</dbReference>
<dbReference type="Gene3D" id="1.20.140.20">
    <property type="entry name" value="Alpha-ketoacid/pyruvate dehydrogenase kinase, N-terminal domain"/>
    <property type="match status" value="1"/>
</dbReference>
<dbReference type="InterPro" id="IPR018955">
    <property type="entry name" value="BCDHK/PDK_N"/>
</dbReference>
<dbReference type="InterPro" id="IPR003960">
    <property type="entry name" value="ATPase_AAA_CS"/>
</dbReference>
<evidence type="ECO:0000256" key="11">
    <source>
        <dbReference type="SAM" id="MobiDB-lite"/>
    </source>
</evidence>
<dbReference type="InterPro" id="IPR012340">
    <property type="entry name" value="NA-bd_OB-fold"/>
</dbReference>
<feature type="domain" description="AAA+ ATPase" evidence="12">
    <location>
        <begin position="230"/>
        <end position="369"/>
    </location>
</feature>
<dbReference type="Proteomes" id="UP000298030">
    <property type="component" value="Unassembled WGS sequence"/>
</dbReference>
<keyword evidence="7" id="KW-0067">ATP-binding</keyword>
<dbReference type="CDD" id="cd19502">
    <property type="entry name" value="RecA-like_PAN_like"/>
    <property type="match status" value="1"/>
</dbReference>
<dbReference type="EMBL" id="QPFP01000006">
    <property type="protein sequence ID" value="TEB36051.1"/>
    <property type="molecule type" value="Genomic_DNA"/>
</dbReference>
<protein>
    <recommendedName>
        <fullName evidence="10">26S proteasome regulatory subunit 7 homolog</fullName>
    </recommendedName>
</protein>
<dbReference type="InterPro" id="IPR036784">
    <property type="entry name" value="AK/P_DHK_N_sf"/>
</dbReference>
<organism evidence="14 15">
    <name type="scientific">Coprinellus micaceus</name>
    <name type="common">Glistening ink-cap mushroom</name>
    <name type="synonym">Coprinus micaceus</name>
    <dbReference type="NCBI Taxonomy" id="71717"/>
    <lineage>
        <taxon>Eukaryota</taxon>
        <taxon>Fungi</taxon>
        <taxon>Dikarya</taxon>
        <taxon>Basidiomycota</taxon>
        <taxon>Agaricomycotina</taxon>
        <taxon>Agaricomycetes</taxon>
        <taxon>Agaricomycetidae</taxon>
        <taxon>Agaricales</taxon>
        <taxon>Agaricineae</taxon>
        <taxon>Psathyrellaceae</taxon>
        <taxon>Coprinellus</taxon>
    </lineage>
</organism>
<evidence type="ECO:0000256" key="1">
    <source>
        <dbReference type="ARBA" id="ARBA00004173"/>
    </source>
</evidence>